<feature type="region of interest" description="Disordered" evidence="8">
    <location>
        <begin position="355"/>
        <end position="378"/>
    </location>
</feature>
<evidence type="ECO:0000313" key="10">
    <source>
        <dbReference type="RefSeq" id="XP_011503513.1"/>
    </source>
</evidence>
<evidence type="ECO:0000256" key="5">
    <source>
        <dbReference type="ARBA" id="ARBA00023069"/>
    </source>
</evidence>
<dbReference type="GO" id="GO:0005815">
    <property type="term" value="C:microtubule organizing center"/>
    <property type="evidence" value="ECO:0007669"/>
    <property type="project" value="TreeGrafter"/>
</dbReference>
<feature type="compositionally biased region" description="Basic and acidic residues" evidence="8">
    <location>
        <begin position="365"/>
        <end position="374"/>
    </location>
</feature>
<dbReference type="GO" id="GO:0005929">
    <property type="term" value="C:cilium"/>
    <property type="evidence" value="ECO:0007669"/>
    <property type="project" value="UniProtKB-SubCell"/>
</dbReference>
<organism evidence="9 10">
    <name type="scientific">Ceratosolen solmsi marchali</name>
    <dbReference type="NCBI Taxonomy" id="326594"/>
    <lineage>
        <taxon>Eukaryota</taxon>
        <taxon>Metazoa</taxon>
        <taxon>Ecdysozoa</taxon>
        <taxon>Arthropoda</taxon>
        <taxon>Hexapoda</taxon>
        <taxon>Insecta</taxon>
        <taxon>Pterygota</taxon>
        <taxon>Neoptera</taxon>
        <taxon>Endopterygota</taxon>
        <taxon>Hymenoptera</taxon>
        <taxon>Apocrita</taxon>
        <taxon>Proctotrupomorpha</taxon>
        <taxon>Chalcidoidea</taxon>
        <taxon>Agaonidae</taxon>
        <taxon>Agaoninae</taxon>
        <taxon>Ceratosolen</taxon>
    </lineage>
</organism>
<name>A0AAJ6YSR3_9HYME</name>
<dbReference type="RefSeq" id="XP_011503513.1">
    <property type="nucleotide sequence ID" value="XM_011505211.1"/>
</dbReference>
<dbReference type="AlphaFoldDB" id="A0AAJ6YSR3"/>
<dbReference type="PANTHER" id="PTHR21547:SF0">
    <property type="entry name" value="CLUSTERIN-ASSOCIATED PROTEIN 1"/>
    <property type="match status" value="1"/>
</dbReference>
<comment type="similarity">
    <text evidence="2">Belongs to the CLUAP1 family.</text>
</comment>
<keyword evidence="4 7" id="KW-0175">Coiled coil</keyword>
<dbReference type="GeneID" id="105366690"/>
<accession>A0AAJ6YSR3</accession>
<dbReference type="PANTHER" id="PTHR21547">
    <property type="entry name" value="CLUSTERIN ASSOCIATED PROTEIN 1"/>
    <property type="match status" value="1"/>
</dbReference>
<evidence type="ECO:0000313" key="9">
    <source>
        <dbReference type="Proteomes" id="UP000695007"/>
    </source>
</evidence>
<feature type="coiled-coil region" evidence="7">
    <location>
        <begin position="187"/>
        <end position="214"/>
    </location>
</feature>
<gene>
    <name evidence="10" type="primary">LOC105366690</name>
</gene>
<dbReference type="CTD" id="23059"/>
<dbReference type="KEGG" id="csol:105366690"/>
<keyword evidence="5" id="KW-0969">Cilium</keyword>
<dbReference type="Pfam" id="PF10234">
    <property type="entry name" value="Cluap1"/>
    <property type="match status" value="1"/>
</dbReference>
<evidence type="ECO:0000256" key="3">
    <source>
        <dbReference type="ARBA" id="ARBA00022794"/>
    </source>
</evidence>
<evidence type="ECO:0000256" key="1">
    <source>
        <dbReference type="ARBA" id="ARBA00004138"/>
    </source>
</evidence>
<dbReference type="GO" id="GO:0030992">
    <property type="term" value="C:intraciliary transport particle B"/>
    <property type="evidence" value="ECO:0007669"/>
    <property type="project" value="TreeGrafter"/>
</dbReference>
<dbReference type="GO" id="GO:0060271">
    <property type="term" value="P:cilium assembly"/>
    <property type="evidence" value="ECO:0007669"/>
    <property type="project" value="TreeGrafter"/>
</dbReference>
<dbReference type="Proteomes" id="UP000695007">
    <property type="component" value="Unplaced"/>
</dbReference>
<evidence type="ECO:0000256" key="2">
    <source>
        <dbReference type="ARBA" id="ARBA00008340"/>
    </source>
</evidence>
<proteinExistence type="inferred from homology"/>
<keyword evidence="6" id="KW-0966">Cell projection</keyword>
<evidence type="ECO:0000256" key="7">
    <source>
        <dbReference type="SAM" id="Coils"/>
    </source>
</evidence>
<reference evidence="10" key="1">
    <citation type="submission" date="2025-08" db="UniProtKB">
        <authorList>
            <consortium name="RefSeq"/>
        </authorList>
    </citation>
    <scope>IDENTIFICATION</scope>
</reference>
<evidence type="ECO:0000256" key="8">
    <source>
        <dbReference type="SAM" id="MobiDB-lite"/>
    </source>
</evidence>
<dbReference type="InterPro" id="IPR019366">
    <property type="entry name" value="Clusterin-associated_protein-1"/>
</dbReference>
<comment type="subcellular location">
    <subcellularLocation>
        <location evidence="1">Cell projection</location>
        <location evidence="1">Cilium</location>
    </subcellularLocation>
</comment>
<sequence length="424" mass="49766">MSFHDLRNLTEMMRVLGYPRLISLSNFQYPNFPLVAEILLWLVKRFDNNTNISNDHNTEEERIALIYCVAEFMIKTINIRLNIKQLYMADACAVKELLKMISLLYEAQLESTQDYLQLEHQSTINFDITDKLNDLKMTKQLASQLTTNGAALHDLLGREVKLREIRTSKVTSQYDPSEIEDAIKEVILNTRKEIEETITEIKNIKDREQNLDIRIDRRKTELDRNQKRLQTLRKVRPAFMEEFEKLEIELKFLYGDYLQKFRYLTYLEHLFEDAAKLEQERFERRQAATKKKLEQLRIDDANIDSIIESHDSIFSTNIQNSLALSKGEDSIKITNQDIRKSARINLNQRRLFGSMSGNHQETIQEPDKSIRSSDSDSDLLIDNIDDDDDEDLLNSVDPDVKEFNSKHIEEKHAITKVNHTDDEF</sequence>
<evidence type="ECO:0000256" key="6">
    <source>
        <dbReference type="ARBA" id="ARBA00023273"/>
    </source>
</evidence>
<keyword evidence="9" id="KW-1185">Reference proteome</keyword>
<keyword evidence="3" id="KW-0970">Cilium biogenesis/degradation</keyword>
<protein>
    <submittedName>
        <fullName evidence="10">Clusterin-associated protein 1</fullName>
    </submittedName>
</protein>
<evidence type="ECO:0000256" key="4">
    <source>
        <dbReference type="ARBA" id="ARBA00023054"/>
    </source>
</evidence>